<organism evidence="2 3">
    <name type="scientific">Pseudaestuariivita atlantica</name>
    <dbReference type="NCBI Taxonomy" id="1317121"/>
    <lineage>
        <taxon>Bacteria</taxon>
        <taxon>Pseudomonadati</taxon>
        <taxon>Pseudomonadota</taxon>
        <taxon>Alphaproteobacteria</taxon>
        <taxon>Rhodobacterales</taxon>
        <taxon>Paracoccaceae</taxon>
        <taxon>Pseudaestuariivita</taxon>
    </lineage>
</organism>
<evidence type="ECO:0000313" key="2">
    <source>
        <dbReference type="EMBL" id="KNG93067.1"/>
    </source>
</evidence>
<dbReference type="AlphaFoldDB" id="A0A0L1JMY3"/>
<dbReference type="Gene3D" id="2.40.50.230">
    <property type="entry name" value="Gp5 N-terminal domain"/>
    <property type="match status" value="1"/>
</dbReference>
<feature type="domain" description="Gp5/Type VI secretion system Vgr protein OB-fold" evidence="1">
    <location>
        <begin position="376"/>
        <end position="450"/>
    </location>
</feature>
<dbReference type="SUPFAM" id="SSF69279">
    <property type="entry name" value="Phage tail proteins"/>
    <property type="match status" value="1"/>
</dbReference>
<dbReference type="InterPro" id="IPR037026">
    <property type="entry name" value="Vgr_OB-fold_dom_sf"/>
</dbReference>
<dbReference type="Pfam" id="PF04717">
    <property type="entry name" value="Phage_base_V"/>
    <property type="match status" value="1"/>
</dbReference>
<evidence type="ECO:0000313" key="3">
    <source>
        <dbReference type="Proteomes" id="UP000036938"/>
    </source>
</evidence>
<protein>
    <recommendedName>
        <fullName evidence="1">Gp5/Type VI secretion system Vgr protein OB-fold domain-containing protein</fullName>
    </recommendedName>
</protein>
<evidence type="ECO:0000259" key="1">
    <source>
        <dbReference type="Pfam" id="PF04717"/>
    </source>
</evidence>
<accession>A0A0L1JMY3</accession>
<dbReference type="SUPFAM" id="SSF69255">
    <property type="entry name" value="gp5 N-terminal domain-like"/>
    <property type="match status" value="1"/>
</dbReference>
<dbReference type="STRING" id="1317121.ATO11_14205"/>
<dbReference type="Proteomes" id="UP000036938">
    <property type="component" value="Unassembled WGS sequence"/>
</dbReference>
<reference evidence="2 3" key="1">
    <citation type="journal article" date="2015" name="Int. J. Syst. Evol. Microbiol.">
        <title>Aestuariivita atlantica sp. nov., isolated from deep sea sediment of the Atlantic Ocean.</title>
        <authorList>
            <person name="Li G."/>
            <person name="Lai Q."/>
            <person name="Du Y."/>
            <person name="Liu X."/>
            <person name="Sun F."/>
            <person name="Shao Z."/>
        </authorList>
    </citation>
    <scope>NUCLEOTIDE SEQUENCE [LARGE SCALE GENOMIC DNA]</scope>
    <source>
        <strain evidence="2 3">22II-S11-z3</strain>
    </source>
</reference>
<gene>
    <name evidence="2" type="ORF">ATO11_14205</name>
</gene>
<keyword evidence="3" id="KW-1185">Reference proteome</keyword>
<dbReference type="RefSeq" id="WP_050531561.1">
    <property type="nucleotide sequence ID" value="NZ_AQQZ01000006.1"/>
</dbReference>
<dbReference type="OrthoDB" id="9762420at2"/>
<sequence>MPKSVMMTDADLVTFQVKTDGATIPDTVQVARIEVDHAVNRIPRARITVVDGSPSDEDFAISSGSVFVPGKRVEIALGYHAKNTPVFKGVILGQTLRVLPGDVSHMIVDCADPAVITTLTRKSALYLDAKDSDVIGKILADAGLSQSVSATGTTRPQQVQAATSDWDFILSRAEANGMIALVRDGKVTVAPPRFDSPDFEVTFGDTLYSADLSLDATDQLGGVTSTGWDAATQKPVEAAASEPKVNKQGNIDGRKLSAVLKSTKCQQASYATPDAASLKDWAEARLTKSRLSLYRGTLSFPGNPDIKPGRLLGLKGMGTRFNGDGYMGRVRHDVMEGRWTTEVTLGLDARFFTETHRDASDALSAGIRPGISGLQIGTVLQVHQDPDNAARIKVALPLQEGGSGGQWLRLAAPYAGKGIGMTFLPEVGDEVVVGYLDGDPDGGIVLGALHSPKAARAFEPTETNAQKGITTREKLKIGFDDDEKVLTIETPGGQSIALSDKDKSLVLTDMNGNTVSLSESGITLKSAKDIELVADQQIKLTGKTGVDVKASSGDFAASGGNVRIKGDMGASVEGSAQLDLKGGAMATLKATMVKIN</sequence>
<comment type="caution">
    <text evidence="2">The sequence shown here is derived from an EMBL/GenBank/DDBJ whole genome shotgun (WGS) entry which is preliminary data.</text>
</comment>
<dbReference type="InterPro" id="IPR006531">
    <property type="entry name" value="Gp5/Vgr_OB"/>
</dbReference>
<dbReference type="EMBL" id="AQQZ01000006">
    <property type="protein sequence ID" value="KNG93067.1"/>
    <property type="molecule type" value="Genomic_DNA"/>
</dbReference>
<dbReference type="NCBIfam" id="TIGR01646">
    <property type="entry name" value="vgr_GE"/>
    <property type="match status" value="1"/>
</dbReference>
<dbReference type="InterPro" id="IPR006533">
    <property type="entry name" value="T6SS_Vgr_RhsGE"/>
</dbReference>
<name>A0A0L1JMY3_9RHOB</name>
<proteinExistence type="predicted"/>